<evidence type="ECO:0000256" key="6">
    <source>
        <dbReference type="ARBA" id="ARBA00023136"/>
    </source>
</evidence>
<keyword evidence="5 7" id="KW-1133">Transmembrane helix</keyword>
<keyword evidence="9" id="KW-1185">Reference proteome</keyword>
<dbReference type="PANTHER" id="PTHR23517">
    <property type="entry name" value="RESISTANCE PROTEIN MDTM, PUTATIVE-RELATED-RELATED"/>
    <property type="match status" value="1"/>
</dbReference>
<dbReference type="RefSeq" id="WP_127017600.1">
    <property type="nucleotide sequence ID" value="NZ_CP016379.1"/>
</dbReference>
<protein>
    <recommendedName>
        <fullName evidence="10">Major facilitator superfamily (MFS) profile domain-containing protein</fullName>
    </recommendedName>
</protein>
<evidence type="ECO:0000313" key="8">
    <source>
        <dbReference type="EMBL" id="AZR74244.1"/>
    </source>
</evidence>
<keyword evidence="6 7" id="KW-0472">Membrane</keyword>
<feature type="transmembrane region" description="Helical" evidence="7">
    <location>
        <begin position="286"/>
        <end position="303"/>
    </location>
</feature>
<comment type="subcellular location">
    <subcellularLocation>
        <location evidence="1">Cell membrane</location>
        <topology evidence="1">Multi-pass membrane protein</topology>
    </subcellularLocation>
</comment>
<dbReference type="PANTHER" id="PTHR23517:SF3">
    <property type="entry name" value="INTEGRAL MEMBRANE TRANSPORT PROTEIN"/>
    <property type="match status" value="1"/>
</dbReference>
<evidence type="ECO:0000256" key="3">
    <source>
        <dbReference type="ARBA" id="ARBA00022475"/>
    </source>
</evidence>
<feature type="transmembrane region" description="Helical" evidence="7">
    <location>
        <begin position="253"/>
        <end position="274"/>
    </location>
</feature>
<dbReference type="GO" id="GO:0005886">
    <property type="term" value="C:plasma membrane"/>
    <property type="evidence" value="ECO:0007669"/>
    <property type="project" value="UniProtKB-SubCell"/>
</dbReference>
<evidence type="ECO:0000256" key="1">
    <source>
        <dbReference type="ARBA" id="ARBA00004651"/>
    </source>
</evidence>
<dbReference type="Pfam" id="PF07690">
    <property type="entry name" value="MFS_1"/>
    <property type="match status" value="1"/>
</dbReference>
<dbReference type="InterPro" id="IPR011701">
    <property type="entry name" value="MFS"/>
</dbReference>
<keyword evidence="4 7" id="KW-0812">Transmembrane</keyword>
<accession>A0A3Q9HRR5</accession>
<evidence type="ECO:0000256" key="4">
    <source>
        <dbReference type="ARBA" id="ARBA00022692"/>
    </source>
</evidence>
<dbReference type="KEGG" id="aft:BBF96_13050"/>
<evidence type="ECO:0008006" key="10">
    <source>
        <dbReference type="Google" id="ProtNLM"/>
    </source>
</evidence>
<proteinExistence type="predicted"/>
<name>A0A3Q9HRR5_9FIRM</name>
<dbReference type="OrthoDB" id="2767994at2"/>
<dbReference type="EMBL" id="CP016379">
    <property type="protein sequence ID" value="AZR74244.1"/>
    <property type="molecule type" value="Genomic_DNA"/>
</dbReference>
<feature type="transmembrane region" description="Helical" evidence="7">
    <location>
        <begin position="371"/>
        <end position="394"/>
    </location>
</feature>
<evidence type="ECO:0000256" key="7">
    <source>
        <dbReference type="SAM" id="Phobius"/>
    </source>
</evidence>
<dbReference type="InterPro" id="IPR036259">
    <property type="entry name" value="MFS_trans_sf"/>
</dbReference>
<gene>
    <name evidence="8" type="ORF">BBF96_13050</name>
</gene>
<dbReference type="InterPro" id="IPR050171">
    <property type="entry name" value="MFS_Transporters"/>
</dbReference>
<feature type="transmembrane region" description="Helical" evidence="7">
    <location>
        <begin position="80"/>
        <end position="99"/>
    </location>
</feature>
<organism evidence="8 9">
    <name type="scientific">Anoxybacter fermentans</name>
    <dbReference type="NCBI Taxonomy" id="1323375"/>
    <lineage>
        <taxon>Bacteria</taxon>
        <taxon>Bacillati</taxon>
        <taxon>Bacillota</taxon>
        <taxon>Clostridia</taxon>
        <taxon>Halanaerobiales</taxon>
        <taxon>Anoxybacter</taxon>
    </lineage>
</organism>
<dbReference type="Gene3D" id="1.20.1250.20">
    <property type="entry name" value="MFS general substrate transporter like domains"/>
    <property type="match status" value="2"/>
</dbReference>
<dbReference type="SUPFAM" id="SSF103473">
    <property type="entry name" value="MFS general substrate transporter"/>
    <property type="match status" value="1"/>
</dbReference>
<reference evidence="8 9" key="1">
    <citation type="submission" date="2016-07" db="EMBL/GenBank/DDBJ databases">
        <title>Genome and transcriptome analysis of iron-reducing fermentative bacteria Anoxybacter fermentans.</title>
        <authorList>
            <person name="Zeng X."/>
            <person name="Shao Z."/>
        </authorList>
    </citation>
    <scope>NUCLEOTIDE SEQUENCE [LARGE SCALE GENOMIC DNA]</scope>
    <source>
        <strain evidence="8 9">DY22613</strain>
    </source>
</reference>
<feature type="transmembrane region" description="Helical" evidence="7">
    <location>
        <begin position="309"/>
        <end position="328"/>
    </location>
</feature>
<dbReference type="AlphaFoldDB" id="A0A3Q9HRR5"/>
<dbReference type="GO" id="GO:0022857">
    <property type="term" value="F:transmembrane transporter activity"/>
    <property type="evidence" value="ECO:0007669"/>
    <property type="project" value="InterPro"/>
</dbReference>
<sequence>MIKLSKVKKIRISSNLFIILVMIFTTRISDGISTVVIPAILEKHQGIVTIIGSIIGLQSLIGILIFLPQATFIKKVGEKFSIRLGLFLNLLVYGFYMFAQPGLVAVGKFAEGFGDRLLNSTTSKLIYDETDNTNNRGRVRALMDAVSNISVIVGPIIAGLLIGYSFQLPLGIALFIMGITFVISKKIMLDQVDEIVEKTENKSMFSKYYKVHIEKYFKNKFVVALTIPSIMLSGLGVFYSLLLSLYLLKYKGFSYLNIATLWSVISAISVLVQIPSGYLADKNRNFAFLLSAVLFVVGFYGLINIGDNVILNYIFILITYSASLIYTTSMSALFGDVTTVENRLSESETYRMFRALGEGIITIIISRLFDINIVVCLGLITVLVSLGALVTYIISKKHMQQVELEATLSQNIS</sequence>
<feature type="transmembrane region" description="Helical" evidence="7">
    <location>
        <begin position="12"/>
        <end position="41"/>
    </location>
</feature>
<feature type="transmembrane region" description="Helical" evidence="7">
    <location>
        <begin position="47"/>
        <end position="68"/>
    </location>
</feature>
<keyword evidence="3" id="KW-1003">Cell membrane</keyword>
<evidence type="ECO:0000256" key="5">
    <source>
        <dbReference type="ARBA" id="ARBA00022989"/>
    </source>
</evidence>
<feature type="transmembrane region" description="Helical" evidence="7">
    <location>
        <begin position="221"/>
        <end position="247"/>
    </location>
</feature>
<keyword evidence="2" id="KW-0813">Transport</keyword>
<dbReference type="Proteomes" id="UP000267250">
    <property type="component" value="Chromosome"/>
</dbReference>
<evidence type="ECO:0000256" key="2">
    <source>
        <dbReference type="ARBA" id="ARBA00022448"/>
    </source>
</evidence>
<evidence type="ECO:0000313" key="9">
    <source>
        <dbReference type="Proteomes" id="UP000267250"/>
    </source>
</evidence>
<feature type="transmembrane region" description="Helical" evidence="7">
    <location>
        <begin position="152"/>
        <end position="183"/>
    </location>
</feature>